<proteinExistence type="predicted"/>
<name>A0A0A9ENN2_ARUDO</name>
<organism evidence="1">
    <name type="scientific">Arundo donax</name>
    <name type="common">Giant reed</name>
    <name type="synonym">Donax arundinaceus</name>
    <dbReference type="NCBI Taxonomy" id="35708"/>
    <lineage>
        <taxon>Eukaryota</taxon>
        <taxon>Viridiplantae</taxon>
        <taxon>Streptophyta</taxon>
        <taxon>Embryophyta</taxon>
        <taxon>Tracheophyta</taxon>
        <taxon>Spermatophyta</taxon>
        <taxon>Magnoliopsida</taxon>
        <taxon>Liliopsida</taxon>
        <taxon>Poales</taxon>
        <taxon>Poaceae</taxon>
        <taxon>PACMAD clade</taxon>
        <taxon>Arundinoideae</taxon>
        <taxon>Arundineae</taxon>
        <taxon>Arundo</taxon>
    </lineage>
</organism>
<protein>
    <submittedName>
        <fullName evidence="1">Uncharacterized protein</fullName>
    </submittedName>
</protein>
<accession>A0A0A9ENN2</accession>
<dbReference type="EMBL" id="GBRH01200283">
    <property type="protein sequence ID" value="JAD97612.1"/>
    <property type="molecule type" value="Transcribed_RNA"/>
</dbReference>
<sequence>MMRKKSAATFWYKQVTWPSNGFSCMLAHEHTPRMQASRFVSCCIA</sequence>
<evidence type="ECO:0000313" key="1">
    <source>
        <dbReference type="EMBL" id="JAD97612.1"/>
    </source>
</evidence>
<reference evidence="1" key="2">
    <citation type="journal article" date="2015" name="Data Brief">
        <title>Shoot transcriptome of the giant reed, Arundo donax.</title>
        <authorList>
            <person name="Barrero R.A."/>
            <person name="Guerrero F.D."/>
            <person name="Moolhuijzen P."/>
            <person name="Goolsby J.A."/>
            <person name="Tidwell J."/>
            <person name="Bellgard S.E."/>
            <person name="Bellgard M.I."/>
        </authorList>
    </citation>
    <scope>NUCLEOTIDE SEQUENCE</scope>
    <source>
        <tissue evidence="1">Shoot tissue taken approximately 20 cm above the soil surface</tissue>
    </source>
</reference>
<reference evidence="1" key="1">
    <citation type="submission" date="2014-09" db="EMBL/GenBank/DDBJ databases">
        <authorList>
            <person name="Magalhaes I.L.F."/>
            <person name="Oliveira U."/>
            <person name="Santos F.R."/>
            <person name="Vidigal T.H.D.A."/>
            <person name="Brescovit A.D."/>
            <person name="Santos A.J."/>
        </authorList>
    </citation>
    <scope>NUCLEOTIDE SEQUENCE</scope>
    <source>
        <tissue evidence="1">Shoot tissue taken approximately 20 cm above the soil surface</tissue>
    </source>
</reference>
<dbReference type="AlphaFoldDB" id="A0A0A9ENN2"/>